<dbReference type="RefSeq" id="WP_014108831.1">
    <property type="nucleotide sequence ID" value="NC_016041.1"/>
</dbReference>
<dbReference type="PANTHER" id="PTHR34989">
    <property type="entry name" value="PROTEIN HDED"/>
    <property type="match status" value="1"/>
</dbReference>
<feature type="transmembrane region" description="Helical" evidence="1">
    <location>
        <begin position="126"/>
        <end position="147"/>
    </location>
</feature>
<dbReference type="eggNOG" id="COG3247">
    <property type="taxonomic scope" value="Bacteria"/>
</dbReference>
<dbReference type="Pfam" id="PF03729">
    <property type="entry name" value="DUF308"/>
    <property type="match status" value="2"/>
</dbReference>
<dbReference type="InterPro" id="IPR052712">
    <property type="entry name" value="Acid_resist_chaperone_HdeD"/>
</dbReference>
<reference evidence="2 3" key="1">
    <citation type="journal article" date="2011" name="J. Bacteriol.">
        <title>Complete genome sequence of seawater bacterium Glaciecola nitratireducens FR1064T.</title>
        <authorList>
            <person name="Bian F."/>
            <person name="Qin Q.L."/>
            <person name="Xie B.B."/>
            <person name="Shu Y.L."/>
            <person name="Zhang X.Y."/>
            <person name="Yu Y."/>
            <person name="Chen B."/>
            <person name="Chen X.L."/>
            <person name="Zhou B.C."/>
            <person name="Zhang Y.Z."/>
        </authorList>
    </citation>
    <scope>NUCLEOTIDE SEQUENCE [LARGE SCALE GENOMIC DNA]</scope>
    <source>
        <strain evidence="3">JCM 12485 / KCTC 12276 / FR1064</strain>
    </source>
</reference>
<evidence type="ECO:0000313" key="3">
    <source>
        <dbReference type="Proteomes" id="UP000009282"/>
    </source>
</evidence>
<sequence>MSTLTKQNQTILGKFGLHTLLVGVLFILMGTAGIIVPVVMSLGTVIFSAWLLFLGGVMWGIYTYRYDRKGFINWIKSTLLITVSILMLLYPMPSIEALALLLAIYLLVDAFNSFLLANSIYPAKSWFWMAFNGFTSLLLAILFLFGWPSTSLYLVGLYVGISLFFDGWALFAIGWALRKA</sequence>
<dbReference type="KEGG" id="gni:GNIT_1848"/>
<feature type="transmembrane region" description="Helical" evidence="1">
    <location>
        <begin position="20"/>
        <end position="39"/>
    </location>
</feature>
<keyword evidence="1" id="KW-0472">Membrane</keyword>
<evidence type="ECO:0000256" key="1">
    <source>
        <dbReference type="SAM" id="Phobius"/>
    </source>
</evidence>
<dbReference type="Proteomes" id="UP000009282">
    <property type="component" value="Chromosome"/>
</dbReference>
<dbReference type="PANTHER" id="PTHR34989:SF1">
    <property type="entry name" value="PROTEIN HDED"/>
    <property type="match status" value="1"/>
</dbReference>
<feature type="transmembrane region" description="Helical" evidence="1">
    <location>
        <begin position="97"/>
        <end position="117"/>
    </location>
</feature>
<dbReference type="STRING" id="1085623.GNIT_1848"/>
<feature type="transmembrane region" description="Helical" evidence="1">
    <location>
        <begin position="45"/>
        <end position="64"/>
    </location>
</feature>
<keyword evidence="1" id="KW-0812">Transmembrane</keyword>
<dbReference type="GO" id="GO:0005886">
    <property type="term" value="C:plasma membrane"/>
    <property type="evidence" value="ECO:0007669"/>
    <property type="project" value="TreeGrafter"/>
</dbReference>
<dbReference type="HOGENOM" id="CLU_091585_2_1_6"/>
<name>G4QHH1_GLANF</name>
<dbReference type="InterPro" id="IPR005325">
    <property type="entry name" value="DUF308_memb"/>
</dbReference>
<dbReference type="EMBL" id="CP003060">
    <property type="protein sequence ID" value="AEP29957.1"/>
    <property type="molecule type" value="Genomic_DNA"/>
</dbReference>
<protein>
    <recommendedName>
        <fullName evidence="4">Acid-resistance membrane protein</fullName>
    </recommendedName>
</protein>
<evidence type="ECO:0000313" key="2">
    <source>
        <dbReference type="EMBL" id="AEP29957.1"/>
    </source>
</evidence>
<feature type="transmembrane region" description="Helical" evidence="1">
    <location>
        <begin position="71"/>
        <end position="91"/>
    </location>
</feature>
<evidence type="ECO:0008006" key="4">
    <source>
        <dbReference type="Google" id="ProtNLM"/>
    </source>
</evidence>
<feature type="transmembrane region" description="Helical" evidence="1">
    <location>
        <begin position="153"/>
        <end position="177"/>
    </location>
</feature>
<accession>G4QHH1</accession>
<dbReference type="AlphaFoldDB" id="G4QHH1"/>
<gene>
    <name evidence="2" type="ordered locus">GNIT_1848</name>
</gene>
<organism evidence="2 3">
    <name type="scientific">Glaciecola nitratireducens (strain JCM 12485 / KCTC 12276 / FR1064)</name>
    <dbReference type="NCBI Taxonomy" id="1085623"/>
    <lineage>
        <taxon>Bacteria</taxon>
        <taxon>Pseudomonadati</taxon>
        <taxon>Pseudomonadota</taxon>
        <taxon>Gammaproteobacteria</taxon>
        <taxon>Alteromonadales</taxon>
        <taxon>Alteromonadaceae</taxon>
        <taxon>Brumicola</taxon>
    </lineage>
</organism>
<proteinExistence type="predicted"/>
<keyword evidence="1" id="KW-1133">Transmembrane helix</keyword>
<keyword evidence="3" id="KW-1185">Reference proteome</keyword>